<feature type="transmembrane region" description="Helical" evidence="1">
    <location>
        <begin position="352"/>
        <end position="369"/>
    </location>
</feature>
<reference evidence="2" key="2">
    <citation type="submission" date="2021-04" db="EMBL/GenBank/DDBJ databases">
        <authorList>
            <person name="Gilroy R."/>
        </authorList>
    </citation>
    <scope>NUCLEOTIDE SEQUENCE</scope>
    <source>
        <strain evidence="2">ChiBcec16-3735</strain>
    </source>
</reference>
<evidence type="ECO:0000313" key="2">
    <source>
        <dbReference type="EMBL" id="HIZ58963.1"/>
    </source>
</evidence>
<reference evidence="2" key="1">
    <citation type="journal article" date="2021" name="PeerJ">
        <title>Extensive microbial diversity within the chicken gut microbiome revealed by metagenomics and culture.</title>
        <authorList>
            <person name="Gilroy R."/>
            <person name="Ravi A."/>
            <person name="Getino M."/>
            <person name="Pursley I."/>
            <person name="Horton D.L."/>
            <person name="Alikhan N.F."/>
            <person name="Baker D."/>
            <person name="Gharbi K."/>
            <person name="Hall N."/>
            <person name="Watson M."/>
            <person name="Adriaenssens E.M."/>
            <person name="Foster-Nyarko E."/>
            <person name="Jarju S."/>
            <person name="Secka A."/>
            <person name="Antonio M."/>
            <person name="Oren A."/>
            <person name="Chaudhuri R.R."/>
            <person name="La Ragione R."/>
            <person name="Hildebrand F."/>
            <person name="Pallen M.J."/>
        </authorList>
    </citation>
    <scope>NUCLEOTIDE SEQUENCE</scope>
    <source>
        <strain evidence="2">ChiBcec16-3735</strain>
    </source>
</reference>
<dbReference type="Proteomes" id="UP000824065">
    <property type="component" value="Unassembled WGS sequence"/>
</dbReference>
<feature type="transmembrane region" description="Helical" evidence="1">
    <location>
        <begin position="63"/>
        <end position="84"/>
    </location>
</feature>
<gene>
    <name evidence="2" type="ORF">H9725_10435</name>
</gene>
<feature type="transmembrane region" description="Helical" evidence="1">
    <location>
        <begin position="169"/>
        <end position="185"/>
    </location>
</feature>
<keyword evidence="1" id="KW-0812">Transmembrane</keyword>
<accession>A0A9D2JNX1</accession>
<dbReference type="InterPro" id="IPR011435">
    <property type="entry name" value="UmpAB"/>
</dbReference>
<feature type="transmembrane region" description="Helical" evidence="1">
    <location>
        <begin position="38"/>
        <end position="57"/>
    </location>
</feature>
<evidence type="ECO:0000256" key="1">
    <source>
        <dbReference type="SAM" id="Phobius"/>
    </source>
</evidence>
<feature type="transmembrane region" description="Helical" evidence="1">
    <location>
        <begin position="197"/>
        <end position="218"/>
    </location>
</feature>
<dbReference type="Pfam" id="PF07556">
    <property type="entry name" value="DUF1538"/>
    <property type="match status" value="2"/>
</dbReference>
<feature type="transmembrane region" description="Helical" evidence="1">
    <location>
        <begin position="390"/>
        <end position="414"/>
    </location>
</feature>
<protein>
    <submittedName>
        <fullName evidence="2">DUF1538 domain-containing protein</fullName>
    </submittedName>
</protein>
<comment type="caution">
    <text evidence="2">The sequence shown here is derived from an EMBL/GenBank/DDBJ whole genome shotgun (WGS) entry which is preliminary data.</text>
</comment>
<dbReference type="AlphaFoldDB" id="A0A9D2JNX1"/>
<feature type="transmembrane region" description="Helical" evidence="1">
    <location>
        <begin position="230"/>
        <end position="251"/>
    </location>
</feature>
<keyword evidence="1" id="KW-0472">Membrane</keyword>
<feature type="transmembrane region" description="Helical" evidence="1">
    <location>
        <begin position="420"/>
        <end position="447"/>
    </location>
</feature>
<sequence>MATGTEVCYTLQERHADFQERSNELIQKNVLIEKAREAVDSVLPIALIVSVLCLFLVPVGSGLMLAFLVGTGMILAGMALFTLGSEQSMTQMGNLVGARLTKSKNILLILAVSFVMGVVITMSEPDLQVLATYVPGIDRMTLVLTVSVGVGLFLMVCMVRILLGFALRWLLLAFYAAVFLLAFRSDPGFLSVSFDSGGVTTGPMTVPFIMALGVGVASIRSDEKAKDDSFGLVALCSIGPILAVMLLGLLYPGSTGSTTMAVEEFAQSTQIGWSYLEAIPEYMAEVLTALAPIFVFFLLFQMFTLRLPAAQLARIAVGILYTYVGLVLFLTGVNVGFASLGYTLGGEMVRQGMGLLLIPLAVLMGWFIINAEPAVHVLNKQVEDLTSGAISAKAMGLSLCVAVAIANGLAMIRVLTGLPILYFVVPGYLVALALTFVVPPIFTAIAFDSGGVASGPMTATFMLPFAMGACDALGGNIMTDAFGLVALVAMMPLITVQIMGAVYVVKLRRSVAPAAAAPLPAYADDEIIELWEEVA</sequence>
<dbReference type="EMBL" id="DXBJ01000079">
    <property type="protein sequence ID" value="HIZ58963.1"/>
    <property type="molecule type" value="Genomic_DNA"/>
</dbReference>
<evidence type="ECO:0000313" key="3">
    <source>
        <dbReference type="Proteomes" id="UP000824065"/>
    </source>
</evidence>
<feature type="transmembrane region" description="Helical" evidence="1">
    <location>
        <begin position="105"/>
        <end position="122"/>
    </location>
</feature>
<proteinExistence type="predicted"/>
<feature type="transmembrane region" description="Helical" evidence="1">
    <location>
        <begin position="142"/>
        <end position="162"/>
    </location>
</feature>
<feature type="transmembrane region" description="Helical" evidence="1">
    <location>
        <begin position="484"/>
        <end position="505"/>
    </location>
</feature>
<organism evidence="2 3">
    <name type="scientific">Candidatus Faecalibacterium gallistercoris</name>
    <dbReference type="NCBI Taxonomy" id="2838579"/>
    <lineage>
        <taxon>Bacteria</taxon>
        <taxon>Bacillati</taxon>
        <taxon>Bacillota</taxon>
        <taxon>Clostridia</taxon>
        <taxon>Eubacteriales</taxon>
        <taxon>Oscillospiraceae</taxon>
        <taxon>Faecalibacterium</taxon>
    </lineage>
</organism>
<keyword evidence="1" id="KW-1133">Transmembrane helix</keyword>
<feature type="transmembrane region" description="Helical" evidence="1">
    <location>
        <begin position="282"/>
        <end position="303"/>
    </location>
</feature>
<name>A0A9D2JNX1_9FIRM</name>
<feature type="transmembrane region" description="Helical" evidence="1">
    <location>
        <begin position="315"/>
        <end position="340"/>
    </location>
</feature>